<gene>
    <name evidence="5" type="ORF">MCOR_33969</name>
</gene>
<proteinExistence type="inferred from homology"/>
<dbReference type="Proteomes" id="UP000507470">
    <property type="component" value="Unassembled WGS sequence"/>
</dbReference>
<feature type="region of interest" description="Disordered" evidence="3">
    <location>
        <begin position="1"/>
        <end position="23"/>
    </location>
</feature>
<dbReference type="PANTHER" id="PTHR11818:SF42">
    <property type="entry name" value="VOLTAGE-GATED HYDROGEN CHANNEL 1"/>
    <property type="match status" value="1"/>
</dbReference>
<evidence type="ECO:0000313" key="5">
    <source>
        <dbReference type="EMBL" id="CAC5399729.1"/>
    </source>
</evidence>
<comment type="similarity">
    <text evidence="1">Belongs to the beta/gamma-crystallin family.</text>
</comment>
<evidence type="ECO:0000256" key="2">
    <source>
        <dbReference type="ARBA" id="ARBA00022737"/>
    </source>
</evidence>
<protein>
    <submittedName>
        <fullName evidence="5">CRYB</fullName>
    </submittedName>
</protein>
<dbReference type="PANTHER" id="PTHR11818">
    <property type="entry name" value="BETA/GAMMA CRYSTALLIN"/>
    <property type="match status" value="1"/>
</dbReference>
<evidence type="ECO:0000313" key="6">
    <source>
        <dbReference type="Proteomes" id="UP000507470"/>
    </source>
</evidence>
<dbReference type="EMBL" id="CACVKT020006065">
    <property type="protein sequence ID" value="CAC5399729.1"/>
    <property type="molecule type" value="Genomic_DNA"/>
</dbReference>
<dbReference type="SUPFAM" id="SSF49695">
    <property type="entry name" value="gamma-Crystallin-like"/>
    <property type="match status" value="1"/>
</dbReference>
<dbReference type="InterPro" id="IPR050252">
    <property type="entry name" value="Beta/Gamma-Crystallin"/>
</dbReference>
<evidence type="ECO:0000259" key="4">
    <source>
        <dbReference type="SMART" id="SM00247"/>
    </source>
</evidence>
<keyword evidence="2" id="KW-0677">Repeat</keyword>
<feature type="domain" description="Beta/gamma crystallin 'Greek key'" evidence="4">
    <location>
        <begin position="32"/>
        <end position="123"/>
    </location>
</feature>
<dbReference type="Gene3D" id="2.60.20.10">
    <property type="entry name" value="Crystallins"/>
    <property type="match status" value="2"/>
</dbReference>
<dbReference type="Pfam" id="PF00030">
    <property type="entry name" value="Crystall"/>
    <property type="match status" value="2"/>
</dbReference>
<evidence type="ECO:0000256" key="3">
    <source>
        <dbReference type="SAM" id="MobiDB-lite"/>
    </source>
</evidence>
<dbReference type="SMART" id="SM00247">
    <property type="entry name" value="XTALbg"/>
    <property type="match status" value="2"/>
</dbReference>
<sequence>MVARIQEDSEWNEYDTKDSKQVMANTQKKQPKITLYDKANLEGRSKTFTGADDNLVDSGFYDCASSVKVEAGVWVLYQKVYYKGHVCVVMEGDKINLKNVRPKDKDMIVYDYFDETVSSLKPLEGDFTEEPKITVYAGDFRSRSVEFTKDVLDLKWYNMNDQISYLEVHSGAWIGFEAVNFRSFQTLYLPGKHVLSSTEGKFRNDTLSSLRAIQIVQPVMPVIVDKIEFHLDRTNHKEIPVTVFSWKQKNNTSSEQKLSITKDKSIRREDTYEFRWNQGTKVSVNVSHKLAVPTPTIGFTGGPETTVSLGIESWYDIGSTKENRVAKEETWKVHYPTSIAPKTELTLTSTITESNLDVPFTATLHQGDKKWTETGFH</sequence>
<feature type="domain" description="Beta/gamma crystallin 'Greek key'" evidence="4">
    <location>
        <begin position="132"/>
        <end position="213"/>
    </location>
</feature>
<keyword evidence="6" id="KW-1185">Reference proteome</keyword>
<accession>A0A6J8CWA2</accession>
<dbReference type="OrthoDB" id="8688215at2759"/>
<dbReference type="InterPro" id="IPR011024">
    <property type="entry name" value="G_crystallin-like"/>
</dbReference>
<dbReference type="AlphaFoldDB" id="A0A6J8CWA2"/>
<organism evidence="5 6">
    <name type="scientific">Mytilus coruscus</name>
    <name type="common">Sea mussel</name>
    <dbReference type="NCBI Taxonomy" id="42192"/>
    <lineage>
        <taxon>Eukaryota</taxon>
        <taxon>Metazoa</taxon>
        <taxon>Spiralia</taxon>
        <taxon>Lophotrochozoa</taxon>
        <taxon>Mollusca</taxon>
        <taxon>Bivalvia</taxon>
        <taxon>Autobranchia</taxon>
        <taxon>Pteriomorphia</taxon>
        <taxon>Mytilida</taxon>
        <taxon>Mytiloidea</taxon>
        <taxon>Mytilidae</taxon>
        <taxon>Mytilinae</taxon>
        <taxon>Mytilus</taxon>
    </lineage>
</organism>
<dbReference type="Gene3D" id="2.170.15.10">
    <property type="entry name" value="Proaerolysin, chain A, domain 3"/>
    <property type="match status" value="1"/>
</dbReference>
<dbReference type="SUPFAM" id="SSF56973">
    <property type="entry name" value="Aerolisin/ETX pore-forming domain"/>
    <property type="match status" value="1"/>
</dbReference>
<name>A0A6J8CWA2_MYTCO</name>
<reference evidence="5 6" key="1">
    <citation type="submission" date="2020-06" db="EMBL/GenBank/DDBJ databases">
        <authorList>
            <person name="Li R."/>
            <person name="Bekaert M."/>
        </authorList>
    </citation>
    <scope>NUCLEOTIDE SEQUENCE [LARGE SCALE GENOMIC DNA]</scope>
    <source>
        <strain evidence="6">wild</strain>
    </source>
</reference>
<dbReference type="InterPro" id="IPR001064">
    <property type="entry name" value="Beta/gamma_crystallin"/>
</dbReference>
<evidence type="ECO:0000256" key="1">
    <source>
        <dbReference type="ARBA" id="ARBA00009646"/>
    </source>
</evidence>